<accession>A0ABQ9II38</accession>
<feature type="region of interest" description="Disordered" evidence="1">
    <location>
        <begin position="1"/>
        <end position="24"/>
    </location>
</feature>
<reference evidence="2 3" key="1">
    <citation type="submission" date="2023-02" db="EMBL/GenBank/DDBJ databases">
        <title>LHISI_Scaffold_Assembly.</title>
        <authorList>
            <person name="Stuart O.P."/>
            <person name="Cleave R."/>
            <person name="Magrath M.J.L."/>
            <person name="Mikheyev A.S."/>
        </authorList>
    </citation>
    <scope>NUCLEOTIDE SEQUENCE [LARGE SCALE GENOMIC DNA]</scope>
    <source>
        <strain evidence="2">Daus_M_001</strain>
        <tissue evidence="2">Leg muscle</tissue>
    </source>
</reference>
<gene>
    <name evidence="2" type="ORF">PR048_001449</name>
</gene>
<evidence type="ECO:0000313" key="2">
    <source>
        <dbReference type="EMBL" id="KAJ8896107.1"/>
    </source>
</evidence>
<name>A0ABQ9II38_9NEOP</name>
<evidence type="ECO:0000256" key="1">
    <source>
        <dbReference type="SAM" id="MobiDB-lite"/>
    </source>
</evidence>
<organism evidence="2 3">
    <name type="scientific">Dryococelus australis</name>
    <dbReference type="NCBI Taxonomy" id="614101"/>
    <lineage>
        <taxon>Eukaryota</taxon>
        <taxon>Metazoa</taxon>
        <taxon>Ecdysozoa</taxon>
        <taxon>Arthropoda</taxon>
        <taxon>Hexapoda</taxon>
        <taxon>Insecta</taxon>
        <taxon>Pterygota</taxon>
        <taxon>Neoptera</taxon>
        <taxon>Polyneoptera</taxon>
        <taxon>Phasmatodea</taxon>
        <taxon>Verophasmatodea</taxon>
        <taxon>Anareolatae</taxon>
        <taxon>Phasmatidae</taxon>
        <taxon>Eurycanthinae</taxon>
        <taxon>Dryococelus</taxon>
    </lineage>
</organism>
<protein>
    <submittedName>
        <fullName evidence="2">Uncharacterized protein</fullName>
    </submittedName>
</protein>
<sequence length="298" mass="33007">MKGWGKRETTEKTRRPDSDTIPTYKNLGVTPLRLELSSPRLLASHQGELSSIPGRVAPDFSQVGIIPRTMPLLGGFSQGSPVSPALVFRRCSIFFSFHPYWLSKPRSCTSVQCFARRGDERVDAYVSVAPTAPTLLCLRRAKFLQPGGHLKVKGFMLGGLNFTKATTRYWKRTEAVPQYAGPCMYSPRISSLALHDMLSYGDQGQRNGARIVSGWGSKRETEAEVSDGLWCLTAVPRPRRHGWSSQLQCTEVFVGAQLGECIPDEGVEQLEAIDAGVRKGCTRVNPFSHSVLYLDRCI</sequence>
<dbReference type="EMBL" id="JARBHB010000001">
    <property type="protein sequence ID" value="KAJ8896107.1"/>
    <property type="molecule type" value="Genomic_DNA"/>
</dbReference>
<proteinExistence type="predicted"/>
<comment type="caution">
    <text evidence="2">The sequence shown here is derived from an EMBL/GenBank/DDBJ whole genome shotgun (WGS) entry which is preliminary data.</text>
</comment>
<keyword evidence="3" id="KW-1185">Reference proteome</keyword>
<dbReference type="Proteomes" id="UP001159363">
    <property type="component" value="Chromosome 1"/>
</dbReference>
<feature type="compositionally biased region" description="Basic and acidic residues" evidence="1">
    <location>
        <begin position="1"/>
        <end position="18"/>
    </location>
</feature>
<evidence type="ECO:0000313" key="3">
    <source>
        <dbReference type="Proteomes" id="UP001159363"/>
    </source>
</evidence>